<dbReference type="PROSITE" id="PS51760">
    <property type="entry name" value="GH10_2"/>
    <property type="match status" value="1"/>
</dbReference>
<keyword evidence="4" id="KW-0732">Signal</keyword>
<evidence type="ECO:0000313" key="12">
    <source>
        <dbReference type="Proteomes" id="UP000321820"/>
    </source>
</evidence>
<evidence type="ECO:0000256" key="5">
    <source>
        <dbReference type="ARBA" id="ARBA00022801"/>
    </source>
</evidence>
<feature type="domain" description="GH10" evidence="10">
    <location>
        <begin position="44"/>
        <end position="372"/>
    </location>
</feature>
<keyword evidence="6 9" id="KW-0119">Carbohydrate metabolism</keyword>
<dbReference type="InterPro" id="IPR006311">
    <property type="entry name" value="TAT_signal"/>
</dbReference>
<comment type="similarity">
    <text evidence="2 9">Belongs to the glycosyl hydrolase 10 (cellulase F) family.</text>
</comment>
<dbReference type="EC" id="3.2.1.8" evidence="9"/>
<keyword evidence="5 9" id="KW-0378">Hydrolase</keyword>
<dbReference type="Gene3D" id="3.20.20.80">
    <property type="entry name" value="Glycosidases"/>
    <property type="match status" value="1"/>
</dbReference>
<evidence type="ECO:0000256" key="6">
    <source>
        <dbReference type="ARBA" id="ARBA00023277"/>
    </source>
</evidence>
<dbReference type="EMBL" id="CP042806">
    <property type="protein sequence ID" value="QEE29323.1"/>
    <property type="molecule type" value="Genomic_DNA"/>
</dbReference>
<dbReference type="RefSeq" id="WP_147648516.1">
    <property type="nucleotide sequence ID" value="NZ_CP042806.1"/>
</dbReference>
<comment type="catalytic activity">
    <reaction evidence="1 9">
        <text>Endohydrolysis of (1-&gt;4)-beta-D-xylosidic linkages in xylans.</text>
        <dbReference type="EC" id="3.2.1.8"/>
    </reaction>
</comment>
<evidence type="ECO:0000256" key="1">
    <source>
        <dbReference type="ARBA" id="ARBA00000681"/>
    </source>
</evidence>
<reference evidence="11 12" key="1">
    <citation type="submission" date="2019-08" db="EMBL/GenBank/DDBJ databases">
        <title>Complete genome sequence of Terriglobus albidus strain ORNL.</title>
        <authorList>
            <person name="Podar M."/>
        </authorList>
    </citation>
    <scope>NUCLEOTIDE SEQUENCE [LARGE SCALE GENOMIC DNA]</scope>
    <source>
        <strain evidence="11 12">ORNL</strain>
    </source>
</reference>
<dbReference type="InterPro" id="IPR017853">
    <property type="entry name" value="GH"/>
</dbReference>
<evidence type="ECO:0000256" key="8">
    <source>
        <dbReference type="ARBA" id="ARBA00023326"/>
    </source>
</evidence>
<dbReference type="Proteomes" id="UP000321820">
    <property type="component" value="Chromosome"/>
</dbReference>
<dbReference type="Pfam" id="PF00331">
    <property type="entry name" value="Glyco_hydro_10"/>
    <property type="match status" value="1"/>
</dbReference>
<organism evidence="11 12">
    <name type="scientific">Terriglobus albidus</name>
    <dbReference type="NCBI Taxonomy" id="1592106"/>
    <lineage>
        <taxon>Bacteria</taxon>
        <taxon>Pseudomonadati</taxon>
        <taxon>Acidobacteriota</taxon>
        <taxon>Terriglobia</taxon>
        <taxon>Terriglobales</taxon>
        <taxon>Acidobacteriaceae</taxon>
        <taxon>Terriglobus</taxon>
    </lineage>
</organism>
<name>A0A5B9EAX9_9BACT</name>
<dbReference type="KEGG" id="talb:FTW19_15790"/>
<evidence type="ECO:0000256" key="7">
    <source>
        <dbReference type="ARBA" id="ARBA00023295"/>
    </source>
</evidence>
<dbReference type="PROSITE" id="PS51318">
    <property type="entry name" value="TAT"/>
    <property type="match status" value="1"/>
</dbReference>
<dbReference type="OrthoDB" id="9809277at2"/>
<protein>
    <recommendedName>
        <fullName evidence="9">Beta-xylanase</fullName>
        <ecNumber evidence="9">3.2.1.8</ecNumber>
    </recommendedName>
</protein>
<dbReference type="InterPro" id="IPR044846">
    <property type="entry name" value="GH10"/>
</dbReference>
<keyword evidence="8 9" id="KW-0624">Polysaccharide degradation</keyword>
<evidence type="ECO:0000256" key="2">
    <source>
        <dbReference type="ARBA" id="ARBA00007495"/>
    </source>
</evidence>
<keyword evidence="3 11" id="KW-0858">Xylan degradation</keyword>
<dbReference type="SMART" id="SM00633">
    <property type="entry name" value="Glyco_10"/>
    <property type="match status" value="1"/>
</dbReference>
<dbReference type="SUPFAM" id="SSF51445">
    <property type="entry name" value="(Trans)glycosidases"/>
    <property type="match status" value="1"/>
</dbReference>
<dbReference type="PRINTS" id="PR00134">
    <property type="entry name" value="GLHYDRLASE10"/>
</dbReference>
<dbReference type="GO" id="GO:0045493">
    <property type="term" value="P:xylan catabolic process"/>
    <property type="evidence" value="ECO:0007669"/>
    <property type="project" value="UniProtKB-KW"/>
</dbReference>
<gene>
    <name evidence="11" type="ORF">FTW19_15790</name>
</gene>
<evidence type="ECO:0000256" key="3">
    <source>
        <dbReference type="ARBA" id="ARBA00022651"/>
    </source>
</evidence>
<evidence type="ECO:0000313" key="11">
    <source>
        <dbReference type="EMBL" id="QEE29323.1"/>
    </source>
</evidence>
<sequence>MNLPRRELLRYGLLSAAGAGLAPLIGCGKKTSAPAPKQAPTREISGQWSLRSVAAEHRLLTGFAVDPKLLQDPHYVAVVREQASLIVPENAMKWGALRPALGQYSFEQADALLTFAEQNRIRLRGHTLCWHRALPSWVEAIDSAQEARRQLTEHIQTVTGRYAGRMHSWDVVNEAVEVKDNRPDGLRNSFWLRMVGPDYIEVAFQAARAADPAALLSYNDYGIESETYDAEQKRSAVLLLLRRLKARRVPLDAVGIQCHISARPMYSYGPGLQRFMERVREMGLQIFLSEMDVNDREVDRTPGRQDVEVAQTYSRFLAMALEERAVTAVLFWGVDDGQSWLRYENGRDDQTRPLLFDQNLRPKEAFYAARAAMETRSTPSKTGL</sequence>
<evidence type="ECO:0000259" key="10">
    <source>
        <dbReference type="PROSITE" id="PS51760"/>
    </source>
</evidence>
<dbReference type="InterPro" id="IPR001000">
    <property type="entry name" value="GH10_dom"/>
</dbReference>
<dbReference type="GO" id="GO:0031176">
    <property type="term" value="F:endo-1,4-beta-xylanase activity"/>
    <property type="evidence" value="ECO:0007669"/>
    <property type="project" value="UniProtKB-EC"/>
</dbReference>
<accession>A0A5B9EAX9</accession>
<evidence type="ECO:0000256" key="9">
    <source>
        <dbReference type="RuleBase" id="RU361174"/>
    </source>
</evidence>
<dbReference type="PANTHER" id="PTHR31490:SF88">
    <property type="entry name" value="BETA-XYLANASE"/>
    <property type="match status" value="1"/>
</dbReference>
<dbReference type="PANTHER" id="PTHR31490">
    <property type="entry name" value="GLYCOSYL HYDROLASE"/>
    <property type="match status" value="1"/>
</dbReference>
<proteinExistence type="inferred from homology"/>
<keyword evidence="12" id="KW-1185">Reference proteome</keyword>
<evidence type="ECO:0000256" key="4">
    <source>
        <dbReference type="ARBA" id="ARBA00022729"/>
    </source>
</evidence>
<dbReference type="AlphaFoldDB" id="A0A5B9EAX9"/>
<keyword evidence="7 9" id="KW-0326">Glycosidase</keyword>